<proteinExistence type="predicted"/>
<dbReference type="Proteomes" id="UP001320420">
    <property type="component" value="Unassembled WGS sequence"/>
</dbReference>
<evidence type="ECO:0000313" key="3">
    <source>
        <dbReference type="Proteomes" id="UP001320420"/>
    </source>
</evidence>
<dbReference type="InterPro" id="IPR001810">
    <property type="entry name" value="F-box_dom"/>
</dbReference>
<accession>A0AAN9YHT1</accession>
<dbReference type="InterPro" id="IPR036047">
    <property type="entry name" value="F-box-like_dom_sf"/>
</dbReference>
<protein>
    <recommendedName>
        <fullName evidence="1">F-box domain-containing protein</fullName>
    </recommendedName>
</protein>
<reference evidence="2 3" key="1">
    <citation type="submission" date="2024-02" db="EMBL/GenBank/DDBJ databases">
        <title>De novo assembly and annotation of 12 fungi associated with fruit tree decline syndrome in Ontario, Canada.</title>
        <authorList>
            <person name="Sulman M."/>
            <person name="Ellouze W."/>
            <person name="Ilyukhin E."/>
        </authorList>
    </citation>
    <scope>NUCLEOTIDE SEQUENCE [LARGE SCALE GENOMIC DNA]</scope>
    <source>
        <strain evidence="2 3">M11/M66-122</strain>
    </source>
</reference>
<dbReference type="Pfam" id="PF12937">
    <property type="entry name" value="F-box-like"/>
    <property type="match status" value="1"/>
</dbReference>
<evidence type="ECO:0000259" key="1">
    <source>
        <dbReference type="PROSITE" id="PS50181"/>
    </source>
</evidence>
<gene>
    <name evidence="2" type="ORF">SLS62_010665</name>
</gene>
<dbReference type="Gene3D" id="1.20.1280.50">
    <property type="match status" value="1"/>
</dbReference>
<dbReference type="EMBL" id="JAKJXP020000139">
    <property type="protein sequence ID" value="KAK7743342.1"/>
    <property type="molecule type" value="Genomic_DNA"/>
</dbReference>
<dbReference type="SUPFAM" id="SSF81383">
    <property type="entry name" value="F-box domain"/>
    <property type="match status" value="1"/>
</dbReference>
<keyword evidence="3" id="KW-1185">Reference proteome</keyword>
<dbReference type="CDD" id="cd09917">
    <property type="entry name" value="F-box_SF"/>
    <property type="match status" value="1"/>
</dbReference>
<evidence type="ECO:0000313" key="2">
    <source>
        <dbReference type="EMBL" id="KAK7743342.1"/>
    </source>
</evidence>
<sequence length="367" mass="43298">MLLLPNELLVAIFQFLPVPDVFQLALTNRRLHAIAREYEKSIAPCAARVSFPDATLLTRAGPGTTQDFEWLKGLVPKYIATVLVDRLRLMAPQTYIGEYGIPAEDEDGEVLRGLVVEGLCVLNRLSIISKEVYKLPDSDVPQPRTSLRERVRRLLRHGKLRRSKPRPHEMLHRREDLIRDRRRRYLEGLPIQSLEAYHLMFAFLIQPIQTHYDLHTADLSNYFGPDGRDPTGLESFDRADDHAKRLFQGNSWLNWYILHEGPLLFWKQWYYCNDRNLIRDRALAAWYARAGEQVWIERDAVFDLRDIISHPIRYECMFKLCGQPALINHRRKKLEGRYKRPQEVLNDVPYWINFRDYRERHNLQGFP</sequence>
<comment type="caution">
    <text evidence="2">The sequence shown here is derived from an EMBL/GenBank/DDBJ whole genome shotgun (WGS) entry which is preliminary data.</text>
</comment>
<dbReference type="PROSITE" id="PS50181">
    <property type="entry name" value="FBOX"/>
    <property type="match status" value="1"/>
</dbReference>
<feature type="domain" description="F-box" evidence="1">
    <location>
        <begin position="1"/>
        <end position="45"/>
    </location>
</feature>
<name>A0AAN9YHT1_9PEZI</name>
<dbReference type="AlphaFoldDB" id="A0AAN9YHT1"/>
<organism evidence="2 3">
    <name type="scientific">Diatrype stigma</name>
    <dbReference type="NCBI Taxonomy" id="117547"/>
    <lineage>
        <taxon>Eukaryota</taxon>
        <taxon>Fungi</taxon>
        <taxon>Dikarya</taxon>
        <taxon>Ascomycota</taxon>
        <taxon>Pezizomycotina</taxon>
        <taxon>Sordariomycetes</taxon>
        <taxon>Xylariomycetidae</taxon>
        <taxon>Xylariales</taxon>
        <taxon>Diatrypaceae</taxon>
        <taxon>Diatrype</taxon>
    </lineage>
</organism>